<comment type="subunit">
    <text evidence="4">Monomer.</text>
</comment>
<dbReference type="InterPro" id="IPR002156">
    <property type="entry name" value="RNaseH_domain"/>
</dbReference>
<feature type="domain" description="RNase H type-1" evidence="11">
    <location>
        <begin position="115"/>
        <end position="257"/>
    </location>
</feature>
<evidence type="ECO:0000313" key="13">
    <source>
        <dbReference type="Proteomes" id="UP001144612"/>
    </source>
</evidence>
<evidence type="ECO:0000256" key="4">
    <source>
        <dbReference type="ARBA" id="ARBA00011245"/>
    </source>
</evidence>
<dbReference type="RefSeq" id="WP_268062440.1">
    <property type="nucleotide sequence ID" value="NZ_JAPQFJ010000018.1"/>
</dbReference>
<dbReference type="Gene3D" id="3.30.420.10">
    <property type="entry name" value="Ribonuclease H-like superfamily/Ribonuclease H"/>
    <property type="match status" value="1"/>
</dbReference>
<evidence type="ECO:0000259" key="11">
    <source>
        <dbReference type="PROSITE" id="PS50879"/>
    </source>
</evidence>
<protein>
    <recommendedName>
        <fullName evidence="5">ribonuclease H</fullName>
        <ecNumber evidence="5">3.1.26.4</ecNumber>
    </recommendedName>
</protein>
<dbReference type="EC" id="3.1.26.4" evidence="5"/>
<evidence type="ECO:0000256" key="6">
    <source>
        <dbReference type="ARBA" id="ARBA00022722"/>
    </source>
</evidence>
<evidence type="ECO:0000256" key="9">
    <source>
        <dbReference type="ARBA" id="ARBA00022801"/>
    </source>
</evidence>
<dbReference type="PANTHER" id="PTHR10642:SF26">
    <property type="entry name" value="RIBONUCLEASE H1"/>
    <property type="match status" value="1"/>
</dbReference>
<dbReference type="PROSITE" id="PS50879">
    <property type="entry name" value="RNASE_H_1"/>
    <property type="match status" value="1"/>
</dbReference>
<comment type="catalytic activity">
    <reaction evidence="1">
        <text>Endonucleolytic cleavage to 5'-phosphomonoester.</text>
        <dbReference type="EC" id="3.1.26.4"/>
    </reaction>
</comment>
<dbReference type="PANTHER" id="PTHR10642">
    <property type="entry name" value="RIBONUCLEASE H1"/>
    <property type="match status" value="1"/>
</dbReference>
<name>A0ABT4DCU8_9CLOT</name>
<dbReference type="SUPFAM" id="SSF53098">
    <property type="entry name" value="Ribonuclease H-like"/>
    <property type="match status" value="1"/>
</dbReference>
<gene>
    <name evidence="12" type="ORF">OW729_15410</name>
</gene>
<keyword evidence="7" id="KW-0479">Metal-binding</keyword>
<evidence type="ECO:0000256" key="2">
    <source>
        <dbReference type="ARBA" id="ARBA00001946"/>
    </source>
</evidence>
<evidence type="ECO:0000256" key="10">
    <source>
        <dbReference type="ARBA" id="ARBA00022842"/>
    </source>
</evidence>
<dbReference type="InterPro" id="IPR012337">
    <property type="entry name" value="RNaseH-like_sf"/>
</dbReference>
<evidence type="ECO:0000256" key="5">
    <source>
        <dbReference type="ARBA" id="ARBA00012180"/>
    </source>
</evidence>
<dbReference type="Pfam" id="PF00075">
    <property type="entry name" value="RNase_H"/>
    <property type="match status" value="1"/>
</dbReference>
<sequence length="265" mass="31332">MKMFIFSMEIVEDIKEKYKIKIEGKQGVAHVFFSPKIKELEFIENNEMSRYLKENEYQFRKILHNKRQDTFYKGFKLTFAFRDKKDVAAFNDRSKIVVLDKRYNRIDSYVVEKGEKNIYKIFTDGTFLEKKNTGAYAVIIEDINHNYSVHTEKTAIKGSSQIELCAAIKGIELIKDVDKICIITDSQYVRKGLTEWIMCWKLNGWKTANGEKVKNIENWIKFDKLTDGKYIEFHWVKGHSNHFENTLCDIYARESASLSLENFKY</sequence>
<evidence type="ECO:0000256" key="3">
    <source>
        <dbReference type="ARBA" id="ARBA00005300"/>
    </source>
</evidence>
<evidence type="ECO:0000256" key="7">
    <source>
        <dbReference type="ARBA" id="ARBA00022723"/>
    </source>
</evidence>
<keyword evidence="10" id="KW-0460">Magnesium</keyword>
<dbReference type="InterPro" id="IPR022892">
    <property type="entry name" value="RNaseHI"/>
</dbReference>
<accession>A0ABT4DCU8</accession>
<evidence type="ECO:0000313" key="12">
    <source>
        <dbReference type="EMBL" id="MCY6960008.1"/>
    </source>
</evidence>
<dbReference type="CDD" id="cd09278">
    <property type="entry name" value="RNase_HI_prokaryote_like"/>
    <property type="match status" value="1"/>
</dbReference>
<dbReference type="Proteomes" id="UP001144612">
    <property type="component" value="Unassembled WGS sequence"/>
</dbReference>
<dbReference type="EMBL" id="JAPQFJ010000018">
    <property type="protein sequence ID" value="MCY6960008.1"/>
    <property type="molecule type" value="Genomic_DNA"/>
</dbReference>
<evidence type="ECO:0000256" key="8">
    <source>
        <dbReference type="ARBA" id="ARBA00022759"/>
    </source>
</evidence>
<reference evidence="12" key="1">
    <citation type="submission" date="2022-12" db="EMBL/GenBank/DDBJ databases">
        <title>Clostridium sp. nov., isolated from industrial wastewater.</title>
        <authorList>
            <person name="Jiayan W."/>
        </authorList>
    </citation>
    <scope>NUCLEOTIDE SEQUENCE</scope>
    <source>
        <strain evidence="12">ZC22-4</strain>
    </source>
</reference>
<comment type="similarity">
    <text evidence="3">Belongs to the RNase H family.</text>
</comment>
<comment type="cofactor">
    <cofactor evidence="2">
        <name>Mg(2+)</name>
        <dbReference type="ChEBI" id="CHEBI:18420"/>
    </cofactor>
</comment>
<keyword evidence="6" id="KW-0540">Nuclease</keyword>
<keyword evidence="8" id="KW-0255">Endonuclease</keyword>
<dbReference type="InterPro" id="IPR036397">
    <property type="entry name" value="RNaseH_sf"/>
</dbReference>
<keyword evidence="9" id="KW-0378">Hydrolase</keyword>
<keyword evidence="13" id="KW-1185">Reference proteome</keyword>
<organism evidence="12 13">
    <name type="scientific">Clostridium brassicae</name>
    <dbReference type="NCBI Taxonomy" id="2999072"/>
    <lineage>
        <taxon>Bacteria</taxon>
        <taxon>Bacillati</taxon>
        <taxon>Bacillota</taxon>
        <taxon>Clostridia</taxon>
        <taxon>Eubacteriales</taxon>
        <taxon>Clostridiaceae</taxon>
        <taxon>Clostridium</taxon>
    </lineage>
</organism>
<comment type="caution">
    <text evidence="12">The sequence shown here is derived from an EMBL/GenBank/DDBJ whole genome shotgun (WGS) entry which is preliminary data.</text>
</comment>
<evidence type="ECO:0000256" key="1">
    <source>
        <dbReference type="ARBA" id="ARBA00000077"/>
    </source>
</evidence>
<dbReference type="InterPro" id="IPR050092">
    <property type="entry name" value="RNase_H"/>
</dbReference>
<proteinExistence type="inferred from homology"/>